<name>A0A5C6SLA9_FUSOC</name>
<evidence type="ECO:0000313" key="4">
    <source>
        <dbReference type="Proteomes" id="UP000321331"/>
    </source>
</evidence>
<keyword evidence="1" id="KW-0175">Coiled coil</keyword>
<gene>
    <name evidence="3" type="ORF">FocTR4_00012473</name>
</gene>
<reference evidence="3 4" key="1">
    <citation type="submission" date="2019-07" db="EMBL/GenBank/DDBJ databases">
        <title>The First High-Quality Draft Genome Sequence of the Causal Agent of the Current Panama Disease Epidemic.</title>
        <authorList>
            <person name="Warmington R.J."/>
            <person name="Kay W."/>
            <person name="Jeffries A."/>
            <person name="Bebber D."/>
            <person name="Moore K."/>
            <person name="Studholme D.J."/>
        </authorList>
    </citation>
    <scope>NUCLEOTIDE SEQUENCE [LARGE SCALE GENOMIC DNA]</scope>
    <source>
        <strain evidence="3 4">TR4</strain>
    </source>
</reference>
<feature type="coiled-coil region" evidence="1">
    <location>
        <begin position="16"/>
        <end position="43"/>
    </location>
</feature>
<protein>
    <submittedName>
        <fullName evidence="3">Uncharacterized protein</fullName>
    </submittedName>
</protein>
<accession>A0A5C6SLA9</accession>
<organism evidence="3 4">
    <name type="scientific">Fusarium oxysporum f. sp. cubense</name>
    <dbReference type="NCBI Taxonomy" id="61366"/>
    <lineage>
        <taxon>Eukaryota</taxon>
        <taxon>Fungi</taxon>
        <taxon>Dikarya</taxon>
        <taxon>Ascomycota</taxon>
        <taxon>Pezizomycotina</taxon>
        <taxon>Sordariomycetes</taxon>
        <taxon>Hypocreomycetidae</taxon>
        <taxon>Hypocreales</taxon>
        <taxon>Nectriaceae</taxon>
        <taxon>Fusarium</taxon>
        <taxon>Fusarium oxysporum species complex</taxon>
    </lineage>
</organism>
<evidence type="ECO:0000313" key="3">
    <source>
        <dbReference type="EMBL" id="TXB99193.1"/>
    </source>
</evidence>
<dbReference type="AlphaFoldDB" id="A0A5C6SLA9"/>
<evidence type="ECO:0000256" key="1">
    <source>
        <dbReference type="SAM" id="Coils"/>
    </source>
</evidence>
<feature type="region of interest" description="Disordered" evidence="2">
    <location>
        <begin position="89"/>
        <end position="112"/>
    </location>
</feature>
<proteinExistence type="predicted"/>
<sequence length="112" mass="12227">MPFLSDEELRSIVDRIRYLEMAIEEAKTLAAALESNLIAATKKPDPVTGESDITMIENEKGRFMKLTMGPILIPASEFADKFSQDTESLWAANGPNATKASTTSTTDDKGTK</sequence>
<comment type="caution">
    <text evidence="3">The sequence shown here is derived from an EMBL/GenBank/DDBJ whole genome shotgun (WGS) entry which is preliminary data.</text>
</comment>
<dbReference type="Proteomes" id="UP000321331">
    <property type="component" value="Unassembled WGS sequence"/>
</dbReference>
<evidence type="ECO:0000256" key="2">
    <source>
        <dbReference type="SAM" id="MobiDB-lite"/>
    </source>
</evidence>
<dbReference type="EMBL" id="VMNF01000012">
    <property type="protein sequence ID" value="TXB99193.1"/>
    <property type="molecule type" value="Genomic_DNA"/>
</dbReference>